<keyword evidence="2" id="KW-1185">Reference proteome</keyword>
<evidence type="ECO:0000313" key="1">
    <source>
        <dbReference type="EMBL" id="GLX83108.1"/>
    </source>
</evidence>
<evidence type="ECO:0000313" key="2">
    <source>
        <dbReference type="Proteomes" id="UP001157133"/>
    </source>
</evidence>
<proteinExistence type="predicted"/>
<accession>A0ABQ6H4M4</accession>
<protein>
    <recommendedName>
        <fullName evidence="3">Cytochrome c domain-containing protein</fullName>
    </recommendedName>
</protein>
<sequence length="103" mass="11449">MAPHFRSFENDKYSKRVVNIFLCVVFALLWANVAHSAHVGFVDDHLVEVDCSVCHFGGHPPPETLSIPATISVFEFVVSNYQSIHLLESPINLNAPLRAPPHS</sequence>
<name>A0ABQ6H4M4_9GAMM</name>
<dbReference type="EMBL" id="BSSU01000012">
    <property type="protein sequence ID" value="GLX83108.1"/>
    <property type="molecule type" value="Genomic_DNA"/>
</dbReference>
<evidence type="ECO:0008006" key="3">
    <source>
        <dbReference type="Google" id="ProtNLM"/>
    </source>
</evidence>
<dbReference type="RefSeq" id="WP_284208506.1">
    <property type="nucleotide sequence ID" value="NZ_BSSU01000012.1"/>
</dbReference>
<reference evidence="1 2" key="1">
    <citation type="submission" date="2023-03" db="EMBL/GenBank/DDBJ databases">
        <title>Draft genome sequence of Thalassotalea eurytherma JCM 18482T.</title>
        <authorList>
            <person name="Sawabe T."/>
        </authorList>
    </citation>
    <scope>NUCLEOTIDE SEQUENCE [LARGE SCALE GENOMIC DNA]</scope>
    <source>
        <strain evidence="1 2">JCM 18482</strain>
    </source>
</reference>
<organism evidence="1 2">
    <name type="scientific">Thalassotalea eurytherma</name>
    <dbReference type="NCBI Taxonomy" id="1144278"/>
    <lineage>
        <taxon>Bacteria</taxon>
        <taxon>Pseudomonadati</taxon>
        <taxon>Pseudomonadota</taxon>
        <taxon>Gammaproteobacteria</taxon>
        <taxon>Alteromonadales</taxon>
        <taxon>Colwelliaceae</taxon>
        <taxon>Thalassotalea</taxon>
    </lineage>
</organism>
<comment type="caution">
    <text evidence="1">The sequence shown here is derived from an EMBL/GenBank/DDBJ whole genome shotgun (WGS) entry which is preliminary data.</text>
</comment>
<gene>
    <name evidence="1" type="ORF">theurythT_25600</name>
</gene>
<dbReference type="Proteomes" id="UP001157133">
    <property type="component" value="Unassembled WGS sequence"/>
</dbReference>